<organism evidence="2 3">
    <name type="scientific">Mytilus galloprovincialis</name>
    <name type="common">Mediterranean mussel</name>
    <dbReference type="NCBI Taxonomy" id="29158"/>
    <lineage>
        <taxon>Eukaryota</taxon>
        <taxon>Metazoa</taxon>
        <taxon>Spiralia</taxon>
        <taxon>Lophotrochozoa</taxon>
        <taxon>Mollusca</taxon>
        <taxon>Bivalvia</taxon>
        <taxon>Autobranchia</taxon>
        <taxon>Pteriomorphia</taxon>
        <taxon>Mytilida</taxon>
        <taxon>Mytiloidea</taxon>
        <taxon>Mytilidae</taxon>
        <taxon>Mytilinae</taxon>
        <taxon>Mytilus</taxon>
    </lineage>
</organism>
<sequence length="197" mass="21337">MSPVSLVQLLVNRRPLLFLPEDSPTHPRLNAYPVSSQVSVQTTITMPFTTLTMSTALSFCASENVLTGNQTSTTRNQPSFISHSQPLIFLVQSSASQNTYGIQSSTSRNYQSAPYMQPSESRNPPSLSHNPLSTSYNPPSSSHNLPSTSCNLPSTSHNPSPKSHNQPSTSHMPPSTFRNPPSSSQNLPISELAVNIS</sequence>
<dbReference type="Proteomes" id="UP000596742">
    <property type="component" value="Unassembled WGS sequence"/>
</dbReference>
<feature type="compositionally biased region" description="Polar residues" evidence="1">
    <location>
        <begin position="100"/>
        <end position="188"/>
    </location>
</feature>
<dbReference type="AlphaFoldDB" id="A0A8B6HAS6"/>
<name>A0A8B6HAS6_MYTGA</name>
<keyword evidence="3" id="KW-1185">Reference proteome</keyword>
<evidence type="ECO:0000313" key="3">
    <source>
        <dbReference type="Proteomes" id="UP000596742"/>
    </source>
</evidence>
<protein>
    <submittedName>
        <fullName evidence="2">Uncharacterized protein</fullName>
    </submittedName>
</protein>
<evidence type="ECO:0000313" key="2">
    <source>
        <dbReference type="EMBL" id="VDI76062.1"/>
    </source>
</evidence>
<gene>
    <name evidence="2" type="ORF">MGAL_10B026479</name>
</gene>
<comment type="caution">
    <text evidence="2">The sequence shown here is derived from an EMBL/GenBank/DDBJ whole genome shotgun (WGS) entry which is preliminary data.</text>
</comment>
<dbReference type="EMBL" id="UYJE01009714">
    <property type="protein sequence ID" value="VDI76062.1"/>
    <property type="molecule type" value="Genomic_DNA"/>
</dbReference>
<feature type="region of interest" description="Disordered" evidence="1">
    <location>
        <begin position="100"/>
        <end position="197"/>
    </location>
</feature>
<accession>A0A8B6HAS6</accession>
<proteinExistence type="predicted"/>
<evidence type="ECO:0000256" key="1">
    <source>
        <dbReference type="SAM" id="MobiDB-lite"/>
    </source>
</evidence>
<reference evidence="2" key="1">
    <citation type="submission" date="2018-11" db="EMBL/GenBank/DDBJ databases">
        <authorList>
            <person name="Alioto T."/>
            <person name="Alioto T."/>
        </authorList>
    </citation>
    <scope>NUCLEOTIDE SEQUENCE</scope>
</reference>